<evidence type="ECO:0000256" key="6">
    <source>
        <dbReference type="PROSITE-ProRule" id="PRU00042"/>
    </source>
</evidence>
<dbReference type="PROSITE" id="PS00028">
    <property type="entry name" value="ZINC_FINGER_C2H2_1"/>
    <property type="match status" value="2"/>
</dbReference>
<comment type="caution">
    <text evidence="10">The sequence shown here is derived from an EMBL/GenBank/DDBJ whole genome shotgun (WGS) entry which is preliminary data.</text>
</comment>
<dbReference type="GO" id="GO:0000981">
    <property type="term" value="F:DNA-binding transcription factor activity, RNA polymerase II-specific"/>
    <property type="evidence" value="ECO:0007669"/>
    <property type="project" value="TreeGrafter"/>
</dbReference>
<dbReference type="InterPro" id="IPR036236">
    <property type="entry name" value="Znf_C2H2_sf"/>
</dbReference>
<protein>
    <recommendedName>
        <fullName evidence="5">C2H2 type master regulator of conidiophore development brlA</fullName>
    </recommendedName>
</protein>
<proteinExistence type="predicted"/>
<dbReference type="GO" id="GO:0008270">
    <property type="term" value="F:zinc ion binding"/>
    <property type="evidence" value="ECO:0007669"/>
    <property type="project" value="UniProtKB-KW"/>
</dbReference>
<dbReference type="SUPFAM" id="SSF82708">
    <property type="entry name" value="R3H domain"/>
    <property type="match status" value="1"/>
</dbReference>
<evidence type="ECO:0000256" key="4">
    <source>
        <dbReference type="ARBA" id="ARBA00022833"/>
    </source>
</evidence>
<dbReference type="PROSITE" id="PS51061">
    <property type="entry name" value="R3H"/>
    <property type="match status" value="1"/>
</dbReference>
<feature type="region of interest" description="Disordered" evidence="7">
    <location>
        <begin position="38"/>
        <end position="130"/>
    </location>
</feature>
<evidence type="ECO:0000313" key="11">
    <source>
        <dbReference type="Proteomes" id="UP000660729"/>
    </source>
</evidence>
<dbReference type="GO" id="GO:0000978">
    <property type="term" value="F:RNA polymerase II cis-regulatory region sequence-specific DNA binding"/>
    <property type="evidence" value="ECO:0007669"/>
    <property type="project" value="TreeGrafter"/>
</dbReference>
<dbReference type="Gene3D" id="3.30.160.60">
    <property type="entry name" value="Classic Zinc Finger"/>
    <property type="match status" value="1"/>
</dbReference>
<dbReference type="Gene3D" id="3.30.1370.50">
    <property type="entry name" value="R3H-like domain"/>
    <property type="match status" value="1"/>
</dbReference>
<reference evidence="10" key="1">
    <citation type="submission" date="2020-04" db="EMBL/GenBank/DDBJ databases">
        <title>Draft genome resource of the tomato pathogen Pseudocercospora fuligena.</title>
        <authorList>
            <person name="Zaccaron A."/>
        </authorList>
    </citation>
    <scope>NUCLEOTIDE SEQUENCE</scope>
    <source>
        <strain evidence="10">PF001</strain>
    </source>
</reference>
<dbReference type="OrthoDB" id="8922241at2759"/>
<keyword evidence="1" id="KW-0479">Metal-binding</keyword>
<dbReference type="CDD" id="cd02325">
    <property type="entry name" value="R3H"/>
    <property type="match status" value="1"/>
</dbReference>
<dbReference type="InterPro" id="IPR036867">
    <property type="entry name" value="R3H_dom_sf"/>
</dbReference>
<accession>A0A8H6RM44</accession>
<keyword evidence="3 6" id="KW-0863">Zinc-finger</keyword>
<dbReference type="InterPro" id="IPR001374">
    <property type="entry name" value="R3H_dom"/>
</dbReference>
<feature type="domain" description="C2H2-type" evidence="8">
    <location>
        <begin position="598"/>
        <end position="627"/>
    </location>
</feature>
<dbReference type="InterPro" id="IPR013087">
    <property type="entry name" value="Znf_C2H2_type"/>
</dbReference>
<feature type="domain" description="R3H" evidence="9">
    <location>
        <begin position="310"/>
        <end position="373"/>
    </location>
</feature>
<evidence type="ECO:0000256" key="2">
    <source>
        <dbReference type="ARBA" id="ARBA00022737"/>
    </source>
</evidence>
<gene>
    <name evidence="10" type="ORF">HII31_05337</name>
</gene>
<dbReference type="PANTHER" id="PTHR14003:SF19">
    <property type="entry name" value="YY2 TRANSCRIPTION FACTOR"/>
    <property type="match status" value="1"/>
</dbReference>
<evidence type="ECO:0000259" key="8">
    <source>
        <dbReference type="PROSITE" id="PS50157"/>
    </source>
</evidence>
<evidence type="ECO:0000256" key="1">
    <source>
        <dbReference type="ARBA" id="ARBA00022723"/>
    </source>
</evidence>
<feature type="compositionally biased region" description="Low complexity" evidence="7">
    <location>
        <begin position="84"/>
        <end position="95"/>
    </location>
</feature>
<dbReference type="GO" id="GO:0000785">
    <property type="term" value="C:chromatin"/>
    <property type="evidence" value="ECO:0007669"/>
    <property type="project" value="TreeGrafter"/>
</dbReference>
<keyword evidence="2" id="KW-0677">Repeat</keyword>
<name>A0A8H6RM44_9PEZI</name>
<keyword evidence="11" id="KW-1185">Reference proteome</keyword>
<dbReference type="GO" id="GO:0005667">
    <property type="term" value="C:transcription regulator complex"/>
    <property type="evidence" value="ECO:0007669"/>
    <property type="project" value="TreeGrafter"/>
</dbReference>
<dbReference type="Pfam" id="PF11702">
    <property type="entry name" value="DUF3295"/>
    <property type="match status" value="1"/>
</dbReference>
<dbReference type="EMBL" id="JABCIY010000089">
    <property type="protein sequence ID" value="KAF7193358.1"/>
    <property type="molecule type" value="Genomic_DNA"/>
</dbReference>
<dbReference type="Pfam" id="PF01424">
    <property type="entry name" value="R3H"/>
    <property type="match status" value="1"/>
</dbReference>
<evidence type="ECO:0000313" key="10">
    <source>
        <dbReference type="EMBL" id="KAF7193358.1"/>
    </source>
</evidence>
<feature type="region of interest" description="Disordered" evidence="7">
    <location>
        <begin position="176"/>
        <end position="199"/>
    </location>
</feature>
<evidence type="ECO:0000256" key="5">
    <source>
        <dbReference type="ARBA" id="ARBA00044085"/>
    </source>
</evidence>
<evidence type="ECO:0000256" key="3">
    <source>
        <dbReference type="ARBA" id="ARBA00022771"/>
    </source>
</evidence>
<sequence length="672" mass="74861">MDESIERHVDWAEDIQEIPSLDDRFWEELGLAHASDHGDDLQFSINKHNSHTQLQGLGSRSKNATPSKSASDKRVSRKSKHDLTSTPTSSTARTARLQRSRSRKSAPLFTLGDSSSDSETSVISRTTRKSQPIPIKRAISFADEVEPQHDEDYSTSPEFSDVTTDVLAGAMEDFSTSWDDRSTQSAPLNDPRFLQRTGSGSNLPHYRSLLSTLMEEPNEVKASADPEPRTPRYLGLKARHSADLDIQPDLTLTQCSNAPQASVLSTGPDLLYEQLILPTNDYCFPAELCLNFDPPSPDSDCSWTEDDDRENWHLFLQDQLTTFRQQAARISLRTCPMTTQHRRQVHGLAQLLRLSHMSFGHGKMKRLLLTKCALACSTSPGSSGRWNPTGDHWLAGWMDPRLVVVDHLSWAVPPSQLLATWPTVVPKNILILKKDGSETFAAYAFFNDAESAASAIISINGEQPQWNHNRLDCDYLRLPGVPGVIDENSVDLFRLAQLASMLRNGQEGCFQAMLPNSNDSRQQTNDPTEGFLSPQQVFTNMASSSLSMASTSFEDASVGRSSMDAHSSVMSMSSLALSDYGSEVSVAKKRKRQPLGSYVCSHGGCDKVFERAGDCRKHEKVHAMDRPHRCHVCQQGFMYPKDLRRHFVRTRHDQTVLPPDSAMHRTTSCTAL</sequence>
<dbReference type="SUPFAM" id="SSF57667">
    <property type="entry name" value="beta-beta-alpha zinc fingers"/>
    <property type="match status" value="1"/>
</dbReference>
<dbReference type="AlphaFoldDB" id="A0A8H6RM44"/>
<feature type="compositionally biased region" description="Low complexity" evidence="7">
    <location>
        <begin position="114"/>
        <end position="124"/>
    </location>
</feature>
<dbReference type="PROSITE" id="PS50157">
    <property type="entry name" value="ZINC_FINGER_C2H2_2"/>
    <property type="match status" value="1"/>
</dbReference>
<dbReference type="SMART" id="SM00355">
    <property type="entry name" value="ZnF_C2H2"/>
    <property type="match status" value="2"/>
</dbReference>
<organism evidence="10 11">
    <name type="scientific">Pseudocercospora fuligena</name>
    <dbReference type="NCBI Taxonomy" id="685502"/>
    <lineage>
        <taxon>Eukaryota</taxon>
        <taxon>Fungi</taxon>
        <taxon>Dikarya</taxon>
        <taxon>Ascomycota</taxon>
        <taxon>Pezizomycotina</taxon>
        <taxon>Dothideomycetes</taxon>
        <taxon>Dothideomycetidae</taxon>
        <taxon>Mycosphaerellales</taxon>
        <taxon>Mycosphaerellaceae</taxon>
        <taxon>Pseudocercospora</taxon>
    </lineage>
</organism>
<dbReference type="Proteomes" id="UP000660729">
    <property type="component" value="Unassembled WGS sequence"/>
</dbReference>
<evidence type="ECO:0000256" key="7">
    <source>
        <dbReference type="SAM" id="MobiDB-lite"/>
    </source>
</evidence>
<dbReference type="InterPro" id="IPR021711">
    <property type="entry name" value="DUF3295"/>
</dbReference>
<keyword evidence="4" id="KW-0862">Zinc</keyword>
<dbReference type="PANTHER" id="PTHR14003">
    <property type="entry name" value="TRANSCRIPTIONAL REPRESSOR PROTEIN YY"/>
    <property type="match status" value="1"/>
</dbReference>
<evidence type="ECO:0000259" key="9">
    <source>
        <dbReference type="PROSITE" id="PS51061"/>
    </source>
</evidence>
<feature type="compositionally biased region" description="Polar residues" evidence="7">
    <location>
        <begin position="43"/>
        <end position="69"/>
    </location>
</feature>